<evidence type="ECO:0000256" key="8">
    <source>
        <dbReference type="ARBA" id="ARBA00023004"/>
    </source>
</evidence>
<dbReference type="Gene3D" id="2.60.120.650">
    <property type="entry name" value="Cupin"/>
    <property type="match status" value="1"/>
</dbReference>
<reference evidence="17" key="3">
    <citation type="submission" date="2015-04" db="UniProtKB">
        <authorList>
            <consortium name="EnsemblPlants"/>
        </authorList>
    </citation>
    <scope>IDENTIFICATION</scope>
    <source>
        <strain evidence="17">cv. Jemalong A17</strain>
    </source>
</reference>
<comment type="function">
    <text evidence="12">May function as histone H3 lysine demethylase and be involved in regulation of gene expression.</text>
</comment>
<proteinExistence type="inferred from homology"/>
<dbReference type="PANTHER" id="PTHR12549">
    <property type="entry name" value="JMJC DOMAIN-CONTAINING HISTONE DEMETHYLATION PROTEIN"/>
    <property type="match status" value="1"/>
</dbReference>
<evidence type="ECO:0000256" key="11">
    <source>
        <dbReference type="ARBA" id="ARBA00023242"/>
    </source>
</evidence>
<reference evidence="16 18" key="2">
    <citation type="journal article" date="2014" name="BMC Genomics">
        <title>An improved genome release (version Mt4.0) for the model legume Medicago truncatula.</title>
        <authorList>
            <person name="Tang H."/>
            <person name="Krishnakumar V."/>
            <person name="Bidwell S."/>
            <person name="Rosen B."/>
            <person name="Chan A."/>
            <person name="Zhou S."/>
            <person name="Gentzbittel L."/>
            <person name="Childs K.L."/>
            <person name="Yandell M."/>
            <person name="Gundlach H."/>
            <person name="Mayer K.F."/>
            <person name="Schwartz D.C."/>
            <person name="Town C.D."/>
        </authorList>
    </citation>
    <scope>GENOME REANNOTATION</scope>
    <source>
        <strain evidence="16">A17</strain>
        <strain evidence="17 18">cv. Jemalong A17</strain>
    </source>
</reference>
<evidence type="ECO:0000259" key="15">
    <source>
        <dbReference type="PROSITE" id="PS51184"/>
    </source>
</evidence>
<evidence type="ECO:0000256" key="7">
    <source>
        <dbReference type="ARBA" id="ARBA00023002"/>
    </source>
</evidence>
<evidence type="ECO:0000256" key="12">
    <source>
        <dbReference type="ARBA" id="ARBA00060112"/>
    </source>
</evidence>
<comment type="cofactor">
    <cofactor evidence="1">
        <name>Fe(2+)</name>
        <dbReference type="ChEBI" id="CHEBI:29033"/>
    </cofactor>
</comment>
<accession>A0A072VFK1</accession>
<dbReference type="HOGENOM" id="CLU_001811_3_2_1"/>
<comment type="subcellular location">
    <subcellularLocation>
        <location evidence="2">Nucleus</location>
    </subcellularLocation>
</comment>
<dbReference type="FunFam" id="2.60.120.650:FF:000026">
    <property type="entry name" value="Transcription factor jumonji domain-containing protein"/>
    <property type="match status" value="1"/>
</dbReference>
<sequence length="689" mass="79287">MKKDEEVIFASKTKSRSKGKLDNIMDIKQNIKTCHQCLRKDRPQFVPCTKCQKMYCLTCIKHWYPNMSIGDIAERCPFCRKNCNCNVCLCSRGMIKTSNRNITDCEKVHHYRYMINLLLPSLKQIFEEQCQEKEIEAKIQGTSYSEIEIPQTPFHDKERIYCDHCATSIVDLYRSCPKCSFEICLSCCKEIRNGSITPRFEMMFQYKNRGDEYMHGGDPLPITCDTSNLEGNVEIFTKWNVNSDGSVECAPKELGGCVVTISKLVTKARRVKKHFRKIEKQKNVEKERISSCMNCHDIKCPMSSDLIDKNLFKFQKKLRNGEPFIVPDVLKQGTGLSWEPMVTLRALCANSSSSVNSDVKSNVKAFDCLASCEVEINTRQFFKGYKEGRRYVNLWPEMLKLKDWPPSDEFENLLPRHCDEFIHCLPFQEYSDPRSGILNLATKLPPHVIKPDLGPKTYIAYGTREELGRGDSVTKLHCDIADAVNILTHITEVKLTEDQLCAIKKIKSAHKAQDIKEGRAQDNRGPFVPSITKEISETAGALWDIFKREDTAKLEAYLQKHCKEFRHTFFSPVEKVIHPIHDQCFYLTFDHKKKLEKEFGVVPLTFEQKLGEAVFILAGCPHQVRNLKSCTKIAADFVSPENVDICMLLTEEFRRLPKNHRAREDKLELKNMIIYAADQVVEELEAFIG</sequence>
<dbReference type="Proteomes" id="UP000002051">
    <property type="component" value="Chromosome 2"/>
</dbReference>
<name>A0A072VFK1_MEDTR</name>
<evidence type="ECO:0000256" key="9">
    <source>
        <dbReference type="ARBA" id="ARBA00023015"/>
    </source>
</evidence>
<dbReference type="SMART" id="SM00558">
    <property type="entry name" value="JmjC"/>
    <property type="match status" value="1"/>
</dbReference>
<dbReference type="InterPro" id="IPR001841">
    <property type="entry name" value="Znf_RING"/>
</dbReference>
<dbReference type="InterPro" id="IPR003347">
    <property type="entry name" value="JmjC_dom"/>
</dbReference>
<dbReference type="InterPro" id="IPR045109">
    <property type="entry name" value="LSDs-like"/>
</dbReference>
<comment type="similarity">
    <text evidence="3">Belongs to the JARID1 histone demethylase family.</text>
</comment>
<dbReference type="PROSITE" id="PS51184">
    <property type="entry name" value="JMJC"/>
    <property type="match status" value="1"/>
</dbReference>
<dbReference type="EMBL" id="CM001218">
    <property type="protein sequence ID" value="KEH36920.1"/>
    <property type="molecule type" value="Genomic_DNA"/>
</dbReference>
<organism evidence="16 18">
    <name type="scientific">Medicago truncatula</name>
    <name type="common">Barrel medic</name>
    <name type="synonym">Medicago tribuloides</name>
    <dbReference type="NCBI Taxonomy" id="3880"/>
    <lineage>
        <taxon>Eukaryota</taxon>
        <taxon>Viridiplantae</taxon>
        <taxon>Streptophyta</taxon>
        <taxon>Embryophyta</taxon>
        <taxon>Tracheophyta</taxon>
        <taxon>Spermatophyta</taxon>
        <taxon>Magnoliopsida</taxon>
        <taxon>eudicotyledons</taxon>
        <taxon>Gunneridae</taxon>
        <taxon>Pentapetalae</taxon>
        <taxon>rosids</taxon>
        <taxon>fabids</taxon>
        <taxon>Fabales</taxon>
        <taxon>Fabaceae</taxon>
        <taxon>Papilionoideae</taxon>
        <taxon>50 kb inversion clade</taxon>
        <taxon>NPAAA clade</taxon>
        <taxon>Hologalegina</taxon>
        <taxon>IRL clade</taxon>
        <taxon>Trifolieae</taxon>
        <taxon>Medicago</taxon>
    </lineage>
</organism>
<evidence type="ECO:0000313" key="16">
    <source>
        <dbReference type="EMBL" id="KEH36920.1"/>
    </source>
</evidence>
<protein>
    <submittedName>
        <fullName evidence="16">Transcription factor jumonji (JmjC) domain protein</fullName>
    </submittedName>
</protein>
<gene>
    <name evidence="16" type="ordered locus">MTR_2g024140</name>
</gene>
<keyword evidence="18" id="KW-1185">Reference proteome</keyword>
<dbReference type="GO" id="GO:0000118">
    <property type="term" value="C:histone deacetylase complex"/>
    <property type="evidence" value="ECO:0000318"/>
    <property type="project" value="GO_Central"/>
</dbReference>
<evidence type="ECO:0000256" key="4">
    <source>
        <dbReference type="ARBA" id="ARBA00022723"/>
    </source>
</evidence>
<evidence type="ECO:0000256" key="13">
    <source>
        <dbReference type="PROSITE-ProRule" id="PRU00175"/>
    </source>
</evidence>
<dbReference type="Pfam" id="PF10497">
    <property type="entry name" value="zf-4CXXC_R1"/>
    <property type="match status" value="1"/>
</dbReference>
<reference evidence="16 18" key="1">
    <citation type="journal article" date="2011" name="Nature">
        <title>The Medicago genome provides insight into the evolution of rhizobial symbioses.</title>
        <authorList>
            <person name="Young N.D."/>
            <person name="Debelle F."/>
            <person name="Oldroyd G.E."/>
            <person name="Geurts R."/>
            <person name="Cannon S.B."/>
            <person name="Udvardi M.K."/>
            <person name="Benedito V.A."/>
            <person name="Mayer K.F."/>
            <person name="Gouzy J."/>
            <person name="Schoof H."/>
            <person name="Van de Peer Y."/>
            <person name="Proost S."/>
            <person name="Cook D.R."/>
            <person name="Meyers B.C."/>
            <person name="Spannagl M."/>
            <person name="Cheung F."/>
            <person name="De Mita S."/>
            <person name="Krishnakumar V."/>
            <person name="Gundlach H."/>
            <person name="Zhou S."/>
            <person name="Mudge J."/>
            <person name="Bharti A.K."/>
            <person name="Murray J.D."/>
            <person name="Naoumkina M.A."/>
            <person name="Rosen B."/>
            <person name="Silverstein K.A."/>
            <person name="Tang H."/>
            <person name="Rombauts S."/>
            <person name="Zhao P.X."/>
            <person name="Zhou P."/>
            <person name="Barbe V."/>
            <person name="Bardou P."/>
            <person name="Bechner M."/>
            <person name="Bellec A."/>
            <person name="Berger A."/>
            <person name="Berges H."/>
            <person name="Bidwell S."/>
            <person name="Bisseling T."/>
            <person name="Choisne N."/>
            <person name="Couloux A."/>
            <person name="Denny R."/>
            <person name="Deshpande S."/>
            <person name="Dai X."/>
            <person name="Doyle J.J."/>
            <person name="Dudez A.M."/>
            <person name="Farmer A.D."/>
            <person name="Fouteau S."/>
            <person name="Franken C."/>
            <person name="Gibelin C."/>
            <person name="Gish J."/>
            <person name="Goldstein S."/>
            <person name="Gonzalez A.J."/>
            <person name="Green P.J."/>
            <person name="Hallab A."/>
            <person name="Hartog M."/>
            <person name="Hua A."/>
            <person name="Humphray S.J."/>
            <person name="Jeong D.H."/>
            <person name="Jing Y."/>
            <person name="Jocker A."/>
            <person name="Kenton S.M."/>
            <person name="Kim D.J."/>
            <person name="Klee K."/>
            <person name="Lai H."/>
            <person name="Lang C."/>
            <person name="Lin S."/>
            <person name="Macmil S.L."/>
            <person name="Magdelenat G."/>
            <person name="Matthews L."/>
            <person name="McCorrison J."/>
            <person name="Monaghan E.L."/>
            <person name="Mun J.H."/>
            <person name="Najar F.Z."/>
            <person name="Nicholson C."/>
            <person name="Noirot C."/>
            <person name="O'Bleness M."/>
            <person name="Paule C.R."/>
            <person name="Poulain J."/>
            <person name="Prion F."/>
            <person name="Qin B."/>
            <person name="Qu C."/>
            <person name="Retzel E.F."/>
            <person name="Riddle C."/>
            <person name="Sallet E."/>
            <person name="Samain S."/>
            <person name="Samson N."/>
            <person name="Sanders I."/>
            <person name="Saurat O."/>
            <person name="Scarpelli C."/>
            <person name="Schiex T."/>
            <person name="Segurens B."/>
            <person name="Severin A.J."/>
            <person name="Sherrier D.J."/>
            <person name="Shi R."/>
            <person name="Sims S."/>
            <person name="Singer S.R."/>
            <person name="Sinharoy S."/>
            <person name="Sterck L."/>
            <person name="Viollet A."/>
            <person name="Wang B.B."/>
            <person name="Wang K."/>
            <person name="Wang M."/>
            <person name="Wang X."/>
            <person name="Warfsmann J."/>
            <person name="Weissenbach J."/>
            <person name="White D.D."/>
            <person name="White J.D."/>
            <person name="Wiley G.B."/>
            <person name="Wincker P."/>
            <person name="Xing Y."/>
            <person name="Yang L."/>
            <person name="Yao Z."/>
            <person name="Ying F."/>
            <person name="Zhai J."/>
            <person name="Zhou L."/>
            <person name="Zuber A."/>
            <person name="Denarie J."/>
            <person name="Dixon R.A."/>
            <person name="May G.D."/>
            <person name="Schwartz D.C."/>
            <person name="Rogers J."/>
            <person name="Quetier F."/>
            <person name="Town C.D."/>
            <person name="Roe B.A."/>
        </authorList>
    </citation>
    <scope>NUCLEOTIDE SEQUENCE [LARGE SCALE GENOMIC DNA]</scope>
    <source>
        <strain evidence="16">A17</strain>
        <strain evidence="17 18">cv. Jemalong A17</strain>
    </source>
</reference>
<dbReference type="GO" id="GO:0006357">
    <property type="term" value="P:regulation of transcription by RNA polymerase II"/>
    <property type="evidence" value="ECO:0000318"/>
    <property type="project" value="GO_Central"/>
</dbReference>
<evidence type="ECO:0000256" key="1">
    <source>
        <dbReference type="ARBA" id="ARBA00001954"/>
    </source>
</evidence>
<keyword evidence="11" id="KW-0539">Nucleus</keyword>
<dbReference type="GO" id="GO:0003712">
    <property type="term" value="F:transcription coregulator activity"/>
    <property type="evidence" value="ECO:0000318"/>
    <property type="project" value="GO_Central"/>
</dbReference>
<keyword evidence="8" id="KW-0408">Iron</keyword>
<evidence type="ECO:0000256" key="6">
    <source>
        <dbReference type="ARBA" id="ARBA00022833"/>
    </source>
</evidence>
<dbReference type="SUPFAM" id="SSF51197">
    <property type="entry name" value="Clavaminate synthase-like"/>
    <property type="match status" value="1"/>
</dbReference>
<dbReference type="EnsemblPlants" id="KEH36920">
    <property type="protein sequence ID" value="KEH36920"/>
    <property type="gene ID" value="MTR_2g024140"/>
</dbReference>
<feature type="domain" description="RING-type" evidence="14">
    <location>
        <begin position="34"/>
        <end position="80"/>
    </location>
</feature>
<evidence type="ECO:0000313" key="18">
    <source>
        <dbReference type="Proteomes" id="UP000002051"/>
    </source>
</evidence>
<dbReference type="GO" id="GO:0008270">
    <property type="term" value="F:zinc ion binding"/>
    <property type="evidence" value="ECO:0007669"/>
    <property type="project" value="UniProtKB-KW"/>
</dbReference>
<keyword evidence="6" id="KW-0862">Zinc</keyword>
<dbReference type="GO" id="GO:0016491">
    <property type="term" value="F:oxidoreductase activity"/>
    <property type="evidence" value="ECO:0007669"/>
    <property type="project" value="UniProtKB-KW"/>
</dbReference>
<evidence type="ECO:0000256" key="2">
    <source>
        <dbReference type="ARBA" id="ARBA00004123"/>
    </source>
</evidence>
<evidence type="ECO:0000256" key="3">
    <source>
        <dbReference type="ARBA" id="ARBA00006801"/>
    </source>
</evidence>
<evidence type="ECO:0000256" key="5">
    <source>
        <dbReference type="ARBA" id="ARBA00022771"/>
    </source>
</evidence>
<keyword evidence="5 13" id="KW-0863">Zinc-finger</keyword>
<evidence type="ECO:0000259" key="14">
    <source>
        <dbReference type="PROSITE" id="PS50089"/>
    </source>
</evidence>
<dbReference type="InterPro" id="IPR018866">
    <property type="entry name" value="Znf-4CXXC_R1"/>
</dbReference>
<dbReference type="Pfam" id="PF02373">
    <property type="entry name" value="JmjC"/>
    <property type="match status" value="1"/>
</dbReference>
<dbReference type="AlphaFoldDB" id="A0A072VFK1"/>
<keyword evidence="7" id="KW-0560">Oxidoreductase</keyword>
<keyword evidence="10" id="KW-0804">Transcription</keyword>
<feature type="domain" description="JmjC" evidence="15">
    <location>
        <begin position="433"/>
        <end position="654"/>
    </location>
</feature>
<dbReference type="GO" id="GO:0031490">
    <property type="term" value="F:chromatin DNA binding"/>
    <property type="evidence" value="ECO:0000318"/>
    <property type="project" value="GO_Central"/>
</dbReference>
<dbReference type="GO" id="GO:0032454">
    <property type="term" value="F:histone H3K9 demethylase activity"/>
    <property type="evidence" value="ECO:0000318"/>
    <property type="project" value="GO_Central"/>
</dbReference>
<keyword evidence="9" id="KW-0805">Transcription regulation</keyword>
<evidence type="ECO:0000256" key="10">
    <source>
        <dbReference type="ARBA" id="ARBA00023163"/>
    </source>
</evidence>
<keyword evidence="4" id="KW-0479">Metal-binding</keyword>
<dbReference type="GO" id="GO:0000785">
    <property type="term" value="C:chromatin"/>
    <property type="evidence" value="ECO:0000318"/>
    <property type="project" value="GO_Central"/>
</dbReference>
<dbReference type="PROSITE" id="PS50089">
    <property type="entry name" value="ZF_RING_2"/>
    <property type="match status" value="1"/>
</dbReference>
<dbReference type="PANTHER" id="PTHR12549:SF50">
    <property type="entry name" value="TRANSCRIPTION FACTOR JUMONJI (JMJC) DOMAIN PROTEIN"/>
    <property type="match status" value="1"/>
</dbReference>
<evidence type="ECO:0000313" key="17">
    <source>
        <dbReference type="EnsemblPlants" id="KEH36920"/>
    </source>
</evidence>